<comment type="caution">
    <text evidence="2">The sequence shown here is derived from an EMBL/GenBank/DDBJ whole genome shotgun (WGS) entry which is preliminary data.</text>
</comment>
<dbReference type="AlphaFoldDB" id="A0A4Q7NYE3"/>
<keyword evidence="1" id="KW-0472">Membrane</keyword>
<dbReference type="Gene3D" id="2.160.20.80">
    <property type="entry name" value="E3 ubiquitin-protein ligase SopA"/>
    <property type="match status" value="1"/>
</dbReference>
<evidence type="ECO:0000313" key="3">
    <source>
        <dbReference type="Proteomes" id="UP000292262"/>
    </source>
</evidence>
<evidence type="ECO:0000313" key="2">
    <source>
        <dbReference type="EMBL" id="RZS92294.1"/>
    </source>
</evidence>
<protein>
    <submittedName>
        <fullName evidence="2">Pentapeptide repeat protein</fullName>
    </submittedName>
</protein>
<sequence length="372" mass="42240">MNEKEQIERLKTENKILQDKLDRLAKGKKRKKRLFGWLFKKASTPIIGSKLKRSISNAINEYKEYKTVSVDTVSDVSSNVVWRLTRIGLFAFFFAILPSTIMLIQTWLVVNQNALVQNQNTLVESQRKSSLVFVMDNVLSDLTSEIRSNPSRNISKPLEARVISLAMAMQPYEYEDVFDGKKKKGSPERGQLLFNLLMGDLGDRSTIDILNAADFTYSDLKKMLLGNGVNLKYARLNYSDFSQVYMPQANLQSAELKYADLEGVNLSESNLKRTSFVGANLENAELLSSDLTNANLRGANMRGADLSEAILWNVKLEDTDIRDVVLDNAIVHREDWLSYVSDSLDLKGSSTVVDKYRLKKEGKQQFVLVRRE</sequence>
<proteinExistence type="predicted"/>
<dbReference type="InterPro" id="IPR001646">
    <property type="entry name" value="5peptide_repeat"/>
</dbReference>
<keyword evidence="1" id="KW-1133">Transmembrane helix</keyword>
<keyword evidence="3" id="KW-1185">Reference proteome</keyword>
<dbReference type="SUPFAM" id="SSF141571">
    <property type="entry name" value="Pentapeptide repeat-like"/>
    <property type="match status" value="1"/>
</dbReference>
<dbReference type="EMBL" id="SGXE01000004">
    <property type="protein sequence ID" value="RZS92294.1"/>
    <property type="molecule type" value="Genomic_DNA"/>
</dbReference>
<reference evidence="2 3" key="1">
    <citation type="submission" date="2019-02" db="EMBL/GenBank/DDBJ databases">
        <title>Genomic Encyclopedia of Type Strains, Phase IV (KMG-IV): sequencing the most valuable type-strain genomes for metagenomic binning, comparative biology and taxonomic classification.</title>
        <authorList>
            <person name="Goeker M."/>
        </authorList>
    </citation>
    <scope>NUCLEOTIDE SEQUENCE [LARGE SCALE GENOMIC DNA]</scope>
    <source>
        <strain evidence="2 3">DSM 17196</strain>
    </source>
</reference>
<feature type="transmembrane region" description="Helical" evidence="1">
    <location>
        <begin position="87"/>
        <end position="110"/>
    </location>
</feature>
<dbReference type="OrthoDB" id="1419611at2"/>
<name>A0A4Q7NYE3_9FLAO</name>
<dbReference type="PANTHER" id="PTHR14136:SF17">
    <property type="entry name" value="BTB_POZ DOMAIN-CONTAINING PROTEIN KCTD9"/>
    <property type="match status" value="1"/>
</dbReference>
<gene>
    <name evidence="2" type="ORF">EV197_2930</name>
</gene>
<dbReference type="Proteomes" id="UP000292262">
    <property type="component" value="Unassembled WGS sequence"/>
</dbReference>
<accession>A0A4Q7NYE3</accession>
<dbReference type="RefSeq" id="WP_130287454.1">
    <property type="nucleotide sequence ID" value="NZ_SGXE01000004.1"/>
</dbReference>
<evidence type="ECO:0000256" key="1">
    <source>
        <dbReference type="SAM" id="Phobius"/>
    </source>
</evidence>
<dbReference type="InterPro" id="IPR051082">
    <property type="entry name" value="Pentapeptide-BTB/POZ_domain"/>
</dbReference>
<dbReference type="PANTHER" id="PTHR14136">
    <property type="entry name" value="BTB_POZ DOMAIN-CONTAINING PROTEIN KCTD9"/>
    <property type="match status" value="1"/>
</dbReference>
<organism evidence="2 3">
    <name type="scientific">Aquimarina brevivitae</name>
    <dbReference type="NCBI Taxonomy" id="323412"/>
    <lineage>
        <taxon>Bacteria</taxon>
        <taxon>Pseudomonadati</taxon>
        <taxon>Bacteroidota</taxon>
        <taxon>Flavobacteriia</taxon>
        <taxon>Flavobacteriales</taxon>
        <taxon>Flavobacteriaceae</taxon>
        <taxon>Aquimarina</taxon>
    </lineage>
</organism>
<keyword evidence="1" id="KW-0812">Transmembrane</keyword>
<dbReference type="Pfam" id="PF00805">
    <property type="entry name" value="Pentapeptide"/>
    <property type="match status" value="2"/>
</dbReference>